<evidence type="ECO:0000259" key="8">
    <source>
        <dbReference type="PROSITE" id="PS50928"/>
    </source>
</evidence>
<keyword evidence="5 7" id="KW-1133">Transmembrane helix</keyword>
<dbReference type="EMBL" id="RBIJ01000001">
    <property type="protein sequence ID" value="RKQ89074.1"/>
    <property type="molecule type" value="Genomic_DNA"/>
</dbReference>
<evidence type="ECO:0000256" key="4">
    <source>
        <dbReference type="ARBA" id="ARBA00022692"/>
    </source>
</evidence>
<feature type="transmembrane region" description="Helical" evidence="7">
    <location>
        <begin position="221"/>
        <end position="246"/>
    </location>
</feature>
<evidence type="ECO:0000256" key="7">
    <source>
        <dbReference type="RuleBase" id="RU363032"/>
    </source>
</evidence>
<dbReference type="PROSITE" id="PS50928">
    <property type="entry name" value="ABC_TM1"/>
    <property type="match status" value="1"/>
</dbReference>
<dbReference type="InterPro" id="IPR000515">
    <property type="entry name" value="MetI-like"/>
</dbReference>
<dbReference type="RefSeq" id="WP_121443939.1">
    <property type="nucleotide sequence ID" value="NZ_RBIJ01000001.1"/>
</dbReference>
<name>A0A660L786_9BACL</name>
<dbReference type="OrthoDB" id="9783295at2"/>
<feature type="domain" description="ABC transmembrane type-1" evidence="8">
    <location>
        <begin position="87"/>
        <end position="271"/>
    </location>
</feature>
<accession>A0A660L786</accession>
<keyword evidence="6 7" id="KW-0472">Membrane</keyword>
<dbReference type="Gene3D" id="1.10.3720.10">
    <property type="entry name" value="MetI-like"/>
    <property type="match status" value="1"/>
</dbReference>
<dbReference type="GO" id="GO:0055085">
    <property type="term" value="P:transmembrane transport"/>
    <property type="evidence" value="ECO:0007669"/>
    <property type="project" value="InterPro"/>
</dbReference>
<comment type="similarity">
    <text evidence="7">Belongs to the binding-protein-dependent transport system permease family.</text>
</comment>
<protein>
    <submittedName>
        <fullName evidence="9">NitT/TauT family transport system permease protein</fullName>
    </submittedName>
</protein>
<keyword evidence="2 7" id="KW-0813">Transport</keyword>
<proteinExistence type="inferred from homology"/>
<evidence type="ECO:0000256" key="3">
    <source>
        <dbReference type="ARBA" id="ARBA00022475"/>
    </source>
</evidence>
<dbReference type="PANTHER" id="PTHR30151">
    <property type="entry name" value="ALKANE SULFONATE ABC TRANSPORTER-RELATED, MEMBRANE SUBUNIT"/>
    <property type="match status" value="1"/>
</dbReference>
<evidence type="ECO:0000313" key="9">
    <source>
        <dbReference type="EMBL" id="RKQ89074.1"/>
    </source>
</evidence>
<dbReference type="Proteomes" id="UP000267019">
    <property type="component" value="Unassembled WGS sequence"/>
</dbReference>
<reference evidence="9 10" key="1">
    <citation type="submission" date="2018-10" db="EMBL/GenBank/DDBJ databases">
        <title>Genomic Encyclopedia of Type Strains, Phase IV (KMG-IV): sequencing the most valuable type-strain genomes for metagenomic binning, comparative biology and taxonomic classification.</title>
        <authorList>
            <person name="Goeker M."/>
        </authorList>
    </citation>
    <scope>NUCLEOTIDE SEQUENCE [LARGE SCALE GENOMIC DNA]</scope>
    <source>
        <strain evidence="9 10">DSM 22653</strain>
    </source>
</reference>
<evidence type="ECO:0000256" key="6">
    <source>
        <dbReference type="ARBA" id="ARBA00023136"/>
    </source>
</evidence>
<evidence type="ECO:0000313" key="10">
    <source>
        <dbReference type="Proteomes" id="UP000267019"/>
    </source>
</evidence>
<keyword evidence="3" id="KW-1003">Cell membrane</keyword>
<evidence type="ECO:0000256" key="5">
    <source>
        <dbReference type="ARBA" id="ARBA00022989"/>
    </source>
</evidence>
<feature type="transmembrane region" description="Helical" evidence="7">
    <location>
        <begin position="252"/>
        <end position="274"/>
    </location>
</feature>
<dbReference type="SUPFAM" id="SSF161098">
    <property type="entry name" value="MetI-like"/>
    <property type="match status" value="1"/>
</dbReference>
<keyword evidence="10" id="KW-1185">Reference proteome</keyword>
<evidence type="ECO:0000256" key="1">
    <source>
        <dbReference type="ARBA" id="ARBA00004651"/>
    </source>
</evidence>
<evidence type="ECO:0000256" key="2">
    <source>
        <dbReference type="ARBA" id="ARBA00022448"/>
    </source>
</evidence>
<dbReference type="Pfam" id="PF00528">
    <property type="entry name" value="BPD_transp_1"/>
    <property type="match status" value="1"/>
</dbReference>
<feature type="transmembrane region" description="Helical" evidence="7">
    <location>
        <begin position="95"/>
        <end position="119"/>
    </location>
</feature>
<feature type="transmembrane region" description="Helical" evidence="7">
    <location>
        <begin position="38"/>
        <end position="54"/>
    </location>
</feature>
<dbReference type="GO" id="GO:0005886">
    <property type="term" value="C:plasma membrane"/>
    <property type="evidence" value="ECO:0007669"/>
    <property type="project" value="UniProtKB-SubCell"/>
</dbReference>
<dbReference type="InterPro" id="IPR035906">
    <property type="entry name" value="MetI-like_sf"/>
</dbReference>
<keyword evidence="4 7" id="KW-0812">Transmembrane</keyword>
<comment type="caution">
    <text evidence="9">The sequence shown here is derived from an EMBL/GenBank/DDBJ whole genome shotgun (WGS) entry which is preliminary data.</text>
</comment>
<organism evidence="9 10">
    <name type="scientific">Brockia lithotrophica</name>
    <dbReference type="NCBI Taxonomy" id="933949"/>
    <lineage>
        <taxon>Bacteria</taxon>
        <taxon>Bacillati</taxon>
        <taxon>Bacillota</taxon>
        <taxon>Bacilli</taxon>
        <taxon>Bacillales</taxon>
        <taxon>Bacillales Family X. Incertae Sedis</taxon>
        <taxon>Brockia</taxon>
    </lineage>
</organism>
<dbReference type="PANTHER" id="PTHR30151:SF19">
    <property type="entry name" value="ABC TRANSPORTER PERMEASE"/>
    <property type="match status" value="1"/>
</dbReference>
<dbReference type="CDD" id="cd06261">
    <property type="entry name" value="TM_PBP2"/>
    <property type="match status" value="1"/>
</dbReference>
<sequence>MKGAEASAEYAAFRREQDEWLEEARRAYVRKEERQTQFVRSLQLGIVLSLLVGWELGARWGILDPLLFSSPTAVVQLVADLAASGELWRHVGITVYETLLGFVLGTLGGIAVALALWFFPLLGRVLDPYLVVLNSLPKIALGPIFIVAFGAGPRAIVAIAAFVSVFVTIQVLTSAFVAVDANFLRLAYSLGASRLDVFRKIVFPASLPTLLAALKVNIGLSWIGVIVGEFLVARQGLGALIVYGFQVFNFRYVYAGILLVALLATAMYAVASAVERAYGRRPK</sequence>
<dbReference type="AlphaFoldDB" id="A0A660L786"/>
<comment type="subcellular location">
    <subcellularLocation>
        <location evidence="1 7">Cell membrane</location>
        <topology evidence="1 7">Multi-pass membrane protein</topology>
    </subcellularLocation>
</comment>
<feature type="transmembrane region" description="Helical" evidence="7">
    <location>
        <begin position="131"/>
        <end position="149"/>
    </location>
</feature>
<feature type="transmembrane region" description="Helical" evidence="7">
    <location>
        <begin position="156"/>
        <end position="177"/>
    </location>
</feature>
<gene>
    <name evidence="9" type="ORF">C7438_0730</name>
</gene>